<protein>
    <submittedName>
        <fullName evidence="1">Uncharacterized protein</fullName>
    </submittedName>
</protein>
<sequence>MTLRTWLFLKSGGLPYGSQDIHVEQAGNLLRVTLPTMQRVIRIGAWTVGK</sequence>
<gene>
    <name evidence="1" type="ORF">S01H1_06998</name>
</gene>
<reference evidence="1" key="1">
    <citation type="journal article" date="2014" name="Front. Microbiol.">
        <title>High frequency of phylogenetically diverse reductive dehalogenase-homologous genes in deep subseafloor sedimentary metagenomes.</title>
        <authorList>
            <person name="Kawai M."/>
            <person name="Futagami T."/>
            <person name="Toyoda A."/>
            <person name="Takaki Y."/>
            <person name="Nishi S."/>
            <person name="Hori S."/>
            <person name="Arai W."/>
            <person name="Tsubouchi T."/>
            <person name="Morono Y."/>
            <person name="Uchiyama I."/>
            <person name="Ito T."/>
            <person name="Fujiyama A."/>
            <person name="Inagaki F."/>
            <person name="Takami H."/>
        </authorList>
    </citation>
    <scope>NUCLEOTIDE SEQUENCE</scope>
    <source>
        <strain evidence="1">Expedition CK06-06</strain>
    </source>
</reference>
<organism evidence="1">
    <name type="scientific">marine sediment metagenome</name>
    <dbReference type="NCBI Taxonomy" id="412755"/>
    <lineage>
        <taxon>unclassified sequences</taxon>
        <taxon>metagenomes</taxon>
        <taxon>ecological metagenomes</taxon>
    </lineage>
</organism>
<proteinExistence type="predicted"/>
<comment type="caution">
    <text evidence="1">The sequence shown here is derived from an EMBL/GenBank/DDBJ whole genome shotgun (WGS) entry which is preliminary data.</text>
</comment>
<accession>X0SUM2</accession>
<evidence type="ECO:0000313" key="1">
    <source>
        <dbReference type="EMBL" id="GAF84684.1"/>
    </source>
</evidence>
<dbReference type="EMBL" id="BARS01003610">
    <property type="protein sequence ID" value="GAF84684.1"/>
    <property type="molecule type" value="Genomic_DNA"/>
</dbReference>
<dbReference type="AlphaFoldDB" id="X0SUM2"/>
<name>X0SUM2_9ZZZZ</name>